<comment type="caution">
    <text evidence="1">The sequence shown here is derived from an EMBL/GenBank/DDBJ whole genome shotgun (WGS) entry which is preliminary data.</text>
</comment>
<keyword evidence="2" id="KW-1185">Reference proteome</keyword>
<accession>A0A397U091</accession>
<protein>
    <submittedName>
        <fullName evidence="1">Uncharacterized protein</fullName>
    </submittedName>
</protein>
<evidence type="ECO:0000313" key="1">
    <source>
        <dbReference type="EMBL" id="RIB02588.1"/>
    </source>
</evidence>
<dbReference type="Proteomes" id="UP000266673">
    <property type="component" value="Unassembled WGS sequence"/>
</dbReference>
<dbReference type="AlphaFoldDB" id="A0A397U091"/>
<proteinExistence type="predicted"/>
<evidence type="ECO:0000313" key="2">
    <source>
        <dbReference type="Proteomes" id="UP000266673"/>
    </source>
</evidence>
<name>A0A397U091_9GLOM</name>
<dbReference type="EMBL" id="QKWP01002649">
    <property type="protein sequence ID" value="RIB02588.1"/>
    <property type="molecule type" value="Genomic_DNA"/>
</dbReference>
<organism evidence="1 2">
    <name type="scientific">Gigaspora rosea</name>
    <dbReference type="NCBI Taxonomy" id="44941"/>
    <lineage>
        <taxon>Eukaryota</taxon>
        <taxon>Fungi</taxon>
        <taxon>Fungi incertae sedis</taxon>
        <taxon>Mucoromycota</taxon>
        <taxon>Glomeromycotina</taxon>
        <taxon>Glomeromycetes</taxon>
        <taxon>Diversisporales</taxon>
        <taxon>Gigasporaceae</taxon>
        <taxon>Gigaspora</taxon>
    </lineage>
</organism>
<dbReference type="OrthoDB" id="5212574at2759"/>
<gene>
    <name evidence="1" type="ORF">C2G38_2227423</name>
</gene>
<sequence>MHGNFAEFEFVTDGINNLSPQKIIGPAWVKCYFPQVILECVNSLESNINLKVAENLDETRQAFGSLYLVSDLFQIRKGLSTS</sequence>
<reference evidence="1 2" key="1">
    <citation type="submission" date="2018-06" db="EMBL/GenBank/DDBJ databases">
        <title>Comparative genomics reveals the genomic features of Rhizophagus irregularis, R. cerebriforme, R. diaphanum and Gigaspora rosea, and their symbiotic lifestyle signature.</title>
        <authorList>
            <person name="Morin E."/>
            <person name="San Clemente H."/>
            <person name="Chen E.C.H."/>
            <person name="De La Providencia I."/>
            <person name="Hainaut M."/>
            <person name="Kuo A."/>
            <person name="Kohler A."/>
            <person name="Murat C."/>
            <person name="Tang N."/>
            <person name="Roy S."/>
            <person name="Loubradou J."/>
            <person name="Henrissat B."/>
            <person name="Grigoriev I.V."/>
            <person name="Corradi N."/>
            <person name="Roux C."/>
            <person name="Martin F.M."/>
        </authorList>
    </citation>
    <scope>NUCLEOTIDE SEQUENCE [LARGE SCALE GENOMIC DNA]</scope>
    <source>
        <strain evidence="1 2">DAOM 194757</strain>
    </source>
</reference>